<gene>
    <name evidence="1" type="ORF">LshimejAT787_1204600</name>
</gene>
<sequence>MQECAVAELRTSGGWQLGRKRELVGERATRGSKPSTQRVKGPDFVWINALPSLVPAGIELIPCCYRRRVAQRRGDPTALERMLTVITLLFHSNLRFRHLARKPRPSVLDILAITCKSGSNRRLSKVLERPFHEGLDLDLGDTDIPRPTGNSNYLQ</sequence>
<name>A0A9P3PWP0_LYOSH</name>
<dbReference type="AlphaFoldDB" id="A0A9P3PWP0"/>
<comment type="caution">
    <text evidence="1">The sequence shown here is derived from an EMBL/GenBank/DDBJ whole genome shotgun (WGS) entry which is preliminary data.</text>
</comment>
<evidence type="ECO:0000313" key="2">
    <source>
        <dbReference type="Proteomes" id="UP001063166"/>
    </source>
</evidence>
<protein>
    <submittedName>
        <fullName evidence="1">Uncharacterized protein</fullName>
    </submittedName>
</protein>
<evidence type="ECO:0000313" key="1">
    <source>
        <dbReference type="EMBL" id="GLB43011.1"/>
    </source>
</evidence>
<reference evidence="1" key="1">
    <citation type="submission" date="2022-07" db="EMBL/GenBank/DDBJ databases">
        <title>The genome of Lyophyllum shimeji provides insight into the initial evolution of ectomycorrhizal fungal genome.</title>
        <authorList>
            <person name="Kobayashi Y."/>
            <person name="Shibata T."/>
            <person name="Hirakawa H."/>
            <person name="Shigenobu S."/>
            <person name="Nishiyama T."/>
            <person name="Yamada A."/>
            <person name="Hasebe M."/>
            <person name="Kawaguchi M."/>
        </authorList>
    </citation>
    <scope>NUCLEOTIDE SEQUENCE</scope>
    <source>
        <strain evidence="1">AT787</strain>
    </source>
</reference>
<proteinExistence type="predicted"/>
<organism evidence="1 2">
    <name type="scientific">Lyophyllum shimeji</name>
    <name type="common">Hon-shimeji</name>
    <name type="synonym">Tricholoma shimeji</name>
    <dbReference type="NCBI Taxonomy" id="47721"/>
    <lineage>
        <taxon>Eukaryota</taxon>
        <taxon>Fungi</taxon>
        <taxon>Dikarya</taxon>
        <taxon>Basidiomycota</taxon>
        <taxon>Agaricomycotina</taxon>
        <taxon>Agaricomycetes</taxon>
        <taxon>Agaricomycetidae</taxon>
        <taxon>Agaricales</taxon>
        <taxon>Tricholomatineae</taxon>
        <taxon>Lyophyllaceae</taxon>
        <taxon>Lyophyllum</taxon>
    </lineage>
</organism>
<keyword evidence="2" id="KW-1185">Reference proteome</keyword>
<dbReference type="Proteomes" id="UP001063166">
    <property type="component" value="Unassembled WGS sequence"/>
</dbReference>
<dbReference type="EMBL" id="BRPK01000012">
    <property type="protein sequence ID" value="GLB43011.1"/>
    <property type="molecule type" value="Genomic_DNA"/>
</dbReference>
<accession>A0A9P3PWP0</accession>